<organism evidence="5 6">
    <name type="scientific">Pseudoclavibacter chungangensis</name>
    <dbReference type="NCBI Taxonomy" id="587635"/>
    <lineage>
        <taxon>Bacteria</taxon>
        <taxon>Bacillati</taxon>
        <taxon>Actinomycetota</taxon>
        <taxon>Actinomycetes</taxon>
        <taxon>Micrococcales</taxon>
        <taxon>Microbacteriaceae</taxon>
        <taxon>Pseudoclavibacter</taxon>
    </lineage>
</organism>
<sequence length="333" mass="35568">MARESTRRVTIQHVADEAEVSIATVSRVVNGDAKVSPVLAERVREVAGRLGYRPFAAARDLASGHYRSIGVVVPDLGNPYFYDVIKATSVGASAEGYRLVISDSGDDPAVELSIARERLSQVDGLLLLSSRIDADGLATLARATTPVTLVNRVDPESGLPAVAVDNFSAMLGLCHHLSVLGHRRVVYLAGSANAWQNRERWRAIEQARVMGLEATRIDVAATIESGVAHAEAALETKPTAIICCNDLIAVGLLTRLRELGVRVPEDVSVTGFDDIDFAQHTVPTLTTAVSPRAELGDRSWRVLRALLAGEQPPAVPLLLATVVHRGSTGPARD</sequence>
<keyword evidence="3" id="KW-0804">Transcription</keyword>
<dbReference type="Pfam" id="PF13377">
    <property type="entry name" value="Peripla_BP_3"/>
    <property type="match status" value="1"/>
</dbReference>
<comment type="caution">
    <text evidence="5">The sequence shown here is derived from an EMBL/GenBank/DDBJ whole genome shotgun (WGS) entry which is preliminary data.</text>
</comment>
<dbReference type="SMART" id="SM00354">
    <property type="entry name" value="HTH_LACI"/>
    <property type="match status" value="1"/>
</dbReference>
<name>A0A7J5BWU7_9MICO</name>
<dbReference type="PANTHER" id="PTHR30146:SF138">
    <property type="entry name" value="TRANSCRIPTIONAL REGULATORY PROTEIN"/>
    <property type="match status" value="1"/>
</dbReference>
<evidence type="ECO:0000256" key="2">
    <source>
        <dbReference type="ARBA" id="ARBA00023125"/>
    </source>
</evidence>
<dbReference type="InterPro" id="IPR000843">
    <property type="entry name" value="HTH_LacI"/>
</dbReference>
<proteinExistence type="predicted"/>
<dbReference type="Pfam" id="PF00356">
    <property type="entry name" value="LacI"/>
    <property type="match status" value="1"/>
</dbReference>
<keyword evidence="1" id="KW-0805">Transcription regulation</keyword>
<dbReference type="PANTHER" id="PTHR30146">
    <property type="entry name" value="LACI-RELATED TRANSCRIPTIONAL REPRESSOR"/>
    <property type="match status" value="1"/>
</dbReference>
<evidence type="ECO:0000259" key="4">
    <source>
        <dbReference type="PROSITE" id="PS50932"/>
    </source>
</evidence>
<dbReference type="GO" id="GO:0000976">
    <property type="term" value="F:transcription cis-regulatory region binding"/>
    <property type="evidence" value="ECO:0007669"/>
    <property type="project" value="TreeGrafter"/>
</dbReference>
<gene>
    <name evidence="5" type="ORF">F8O01_07085</name>
</gene>
<dbReference type="EMBL" id="WBJZ01000007">
    <property type="protein sequence ID" value="KAB1658021.1"/>
    <property type="molecule type" value="Genomic_DNA"/>
</dbReference>
<dbReference type="CDD" id="cd06267">
    <property type="entry name" value="PBP1_LacI_sugar_binding-like"/>
    <property type="match status" value="1"/>
</dbReference>
<dbReference type="InterPro" id="IPR046335">
    <property type="entry name" value="LacI/GalR-like_sensor"/>
</dbReference>
<protein>
    <submittedName>
        <fullName evidence="5">LacI family transcriptional regulator</fullName>
    </submittedName>
</protein>
<feature type="domain" description="HTH lacI-type" evidence="4">
    <location>
        <begin position="9"/>
        <end position="63"/>
    </location>
</feature>
<dbReference type="PROSITE" id="PS50932">
    <property type="entry name" value="HTH_LACI_2"/>
    <property type="match status" value="1"/>
</dbReference>
<dbReference type="GO" id="GO:0003700">
    <property type="term" value="F:DNA-binding transcription factor activity"/>
    <property type="evidence" value="ECO:0007669"/>
    <property type="project" value="TreeGrafter"/>
</dbReference>
<evidence type="ECO:0000313" key="5">
    <source>
        <dbReference type="EMBL" id="KAB1658021.1"/>
    </source>
</evidence>
<reference evidence="5 6" key="1">
    <citation type="submission" date="2019-09" db="EMBL/GenBank/DDBJ databases">
        <title>Phylogeny of genus Pseudoclavibacter and closely related genus.</title>
        <authorList>
            <person name="Li Y."/>
        </authorList>
    </citation>
    <scope>NUCLEOTIDE SEQUENCE [LARGE SCALE GENOMIC DNA]</scope>
    <source>
        <strain evidence="5 6">DSM 23821</strain>
    </source>
</reference>
<dbReference type="InterPro" id="IPR010982">
    <property type="entry name" value="Lambda_DNA-bd_dom_sf"/>
</dbReference>
<evidence type="ECO:0000256" key="3">
    <source>
        <dbReference type="ARBA" id="ARBA00023163"/>
    </source>
</evidence>
<dbReference type="Proteomes" id="UP000467240">
    <property type="component" value="Unassembled WGS sequence"/>
</dbReference>
<dbReference type="SUPFAM" id="SSF53822">
    <property type="entry name" value="Periplasmic binding protein-like I"/>
    <property type="match status" value="1"/>
</dbReference>
<dbReference type="InterPro" id="IPR028082">
    <property type="entry name" value="Peripla_BP_I"/>
</dbReference>
<evidence type="ECO:0000313" key="6">
    <source>
        <dbReference type="Proteomes" id="UP000467240"/>
    </source>
</evidence>
<keyword evidence="2" id="KW-0238">DNA-binding</keyword>
<dbReference type="AlphaFoldDB" id="A0A7J5BWU7"/>
<dbReference type="CDD" id="cd01392">
    <property type="entry name" value="HTH_LacI"/>
    <property type="match status" value="1"/>
</dbReference>
<dbReference type="RefSeq" id="WP_158040178.1">
    <property type="nucleotide sequence ID" value="NZ_JACCFV010000001.1"/>
</dbReference>
<dbReference type="SUPFAM" id="SSF47413">
    <property type="entry name" value="lambda repressor-like DNA-binding domains"/>
    <property type="match status" value="1"/>
</dbReference>
<dbReference type="OrthoDB" id="3258243at2"/>
<accession>A0A7J5BWU7</accession>
<evidence type="ECO:0000256" key="1">
    <source>
        <dbReference type="ARBA" id="ARBA00023015"/>
    </source>
</evidence>
<dbReference type="Gene3D" id="3.40.50.2300">
    <property type="match status" value="2"/>
</dbReference>
<keyword evidence="6" id="KW-1185">Reference proteome</keyword>
<dbReference type="Gene3D" id="1.10.260.40">
    <property type="entry name" value="lambda repressor-like DNA-binding domains"/>
    <property type="match status" value="1"/>
</dbReference>